<dbReference type="InterPro" id="IPR029526">
    <property type="entry name" value="PGBD"/>
</dbReference>
<protein>
    <recommendedName>
        <fullName evidence="1">PiggyBac transposable element-derived protein domain-containing protein</fullName>
    </recommendedName>
</protein>
<evidence type="ECO:0000313" key="3">
    <source>
        <dbReference type="Proteomes" id="UP001148838"/>
    </source>
</evidence>
<accession>A0ABQ8SMU5</accession>
<proteinExistence type="predicted"/>
<feature type="domain" description="PiggyBac transposable element-derived protein" evidence="1">
    <location>
        <begin position="1"/>
        <end position="147"/>
    </location>
</feature>
<evidence type="ECO:0000259" key="1">
    <source>
        <dbReference type="Pfam" id="PF13843"/>
    </source>
</evidence>
<evidence type="ECO:0000313" key="2">
    <source>
        <dbReference type="EMBL" id="KAJ4435323.1"/>
    </source>
</evidence>
<gene>
    <name evidence="2" type="ORF">ANN_17933</name>
</gene>
<dbReference type="EMBL" id="JAJSOF020000023">
    <property type="protein sequence ID" value="KAJ4435323.1"/>
    <property type="molecule type" value="Genomic_DNA"/>
</dbReference>
<organism evidence="2 3">
    <name type="scientific">Periplaneta americana</name>
    <name type="common">American cockroach</name>
    <name type="synonym">Blatta americana</name>
    <dbReference type="NCBI Taxonomy" id="6978"/>
    <lineage>
        <taxon>Eukaryota</taxon>
        <taxon>Metazoa</taxon>
        <taxon>Ecdysozoa</taxon>
        <taxon>Arthropoda</taxon>
        <taxon>Hexapoda</taxon>
        <taxon>Insecta</taxon>
        <taxon>Pterygota</taxon>
        <taxon>Neoptera</taxon>
        <taxon>Polyneoptera</taxon>
        <taxon>Dictyoptera</taxon>
        <taxon>Blattodea</taxon>
        <taxon>Blattoidea</taxon>
        <taxon>Blattidae</taxon>
        <taxon>Blattinae</taxon>
        <taxon>Periplaneta</taxon>
    </lineage>
</organism>
<dbReference type="Pfam" id="PF13843">
    <property type="entry name" value="DDE_Tnp_1_7"/>
    <property type="match status" value="1"/>
</dbReference>
<dbReference type="PANTHER" id="PTHR46599:SF6">
    <property type="entry name" value="DUAL SPECIFICITY PHOSPHATASE 26"/>
    <property type="match status" value="1"/>
</dbReference>
<keyword evidence="3" id="KW-1185">Reference proteome</keyword>
<name>A0ABQ8SMU5_PERAM</name>
<dbReference type="Proteomes" id="UP001148838">
    <property type="component" value="Unassembled WGS sequence"/>
</dbReference>
<comment type="caution">
    <text evidence="2">The sequence shown here is derived from an EMBL/GenBank/DDBJ whole genome shotgun (WGS) entry which is preliminary data.</text>
</comment>
<reference evidence="2 3" key="1">
    <citation type="journal article" date="2022" name="Allergy">
        <title>Genome assembly and annotation of Periplaneta americana reveal a comprehensive cockroach allergen profile.</title>
        <authorList>
            <person name="Wang L."/>
            <person name="Xiong Q."/>
            <person name="Saelim N."/>
            <person name="Wang L."/>
            <person name="Nong W."/>
            <person name="Wan A.T."/>
            <person name="Shi M."/>
            <person name="Liu X."/>
            <person name="Cao Q."/>
            <person name="Hui J.H.L."/>
            <person name="Sookrung N."/>
            <person name="Leung T.F."/>
            <person name="Tungtrongchitr A."/>
            <person name="Tsui S.K.W."/>
        </authorList>
    </citation>
    <scope>NUCLEOTIDE SEQUENCE [LARGE SCALE GENOMIC DNA]</scope>
    <source>
        <strain evidence="2">PWHHKU_190912</strain>
    </source>
</reference>
<dbReference type="PANTHER" id="PTHR46599">
    <property type="entry name" value="PIGGYBAC TRANSPOSABLE ELEMENT-DERIVED PROTEIN 4"/>
    <property type="match status" value="1"/>
</dbReference>
<sequence>MNSKPDNFGIKFWLAVDTTSKHLVNSFPYIGRDEERPAGVPLSEHVVMRLAEPYLSKGRSITCDNFFTGKSLGENSKRKSTMIVGTLEMSSREVPPSAKSPAMPLHSTIICKSGEMTLTSYQCTKNNNVLLLTTIHNTVTINERHQKKLPKTVMFL</sequence>